<organism evidence="2 3">
    <name type="scientific">Reyranella aquatilis</name>
    <dbReference type="NCBI Taxonomy" id="2035356"/>
    <lineage>
        <taxon>Bacteria</taxon>
        <taxon>Pseudomonadati</taxon>
        <taxon>Pseudomonadota</taxon>
        <taxon>Alphaproteobacteria</taxon>
        <taxon>Hyphomicrobiales</taxon>
        <taxon>Reyranellaceae</taxon>
        <taxon>Reyranella</taxon>
    </lineage>
</organism>
<evidence type="ECO:0008006" key="4">
    <source>
        <dbReference type="Google" id="ProtNLM"/>
    </source>
</evidence>
<evidence type="ECO:0000313" key="3">
    <source>
        <dbReference type="Proteomes" id="UP001198862"/>
    </source>
</evidence>
<dbReference type="EMBL" id="JAJISD010000016">
    <property type="protein sequence ID" value="MCC8432651.1"/>
    <property type="molecule type" value="Genomic_DNA"/>
</dbReference>
<keyword evidence="3" id="KW-1185">Reference proteome</keyword>
<accession>A0ABS8L2X4</accession>
<dbReference type="Proteomes" id="UP001198862">
    <property type="component" value="Unassembled WGS sequence"/>
</dbReference>
<evidence type="ECO:0000256" key="1">
    <source>
        <dbReference type="SAM" id="MobiDB-lite"/>
    </source>
</evidence>
<feature type="compositionally biased region" description="Basic and acidic residues" evidence="1">
    <location>
        <begin position="182"/>
        <end position="202"/>
    </location>
</feature>
<dbReference type="InterPro" id="IPR052948">
    <property type="entry name" value="Low_temp-induced_all0457"/>
</dbReference>
<name>A0ABS8L2X4_9HYPH</name>
<proteinExistence type="predicted"/>
<evidence type="ECO:0000313" key="2">
    <source>
        <dbReference type="EMBL" id="MCC8432651.1"/>
    </source>
</evidence>
<comment type="caution">
    <text evidence="2">The sequence shown here is derived from an EMBL/GenBank/DDBJ whole genome shotgun (WGS) entry which is preliminary data.</text>
</comment>
<dbReference type="PANTHER" id="PTHR36109">
    <property type="entry name" value="MEMBRANE PROTEIN-RELATED"/>
    <property type="match status" value="1"/>
</dbReference>
<sequence>MKTVSDAYDSYAQARAAVAAIEKAGIPSSDVSIIANRHVEPAYAEGDAVSDTAAGAGLGGVVGGGAGLLAGIGLLAIPGLGPVVAAGWLAATAVGAAAGVAAGGLVGALIGSGVEKEVAAVQAEAVRRGATLVTARVPDTEVARIEGLMSVHRPIDPAERARSWRDKGWTTFDPESPAYRPNETEIERMRREWRDDGMGKQA</sequence>
<gene>
    <name evidence="2" type="ORF">LJ725_27075</name>
</gene>
<reference evidence="2 3" key="1">
    <citation type="submission" date="2021-11" db="EMBL/GenBank/DDBJ databases">
        <authorList>
            <person name="Lee D.-H."/>
            <person name="Kim S.-B."/>
        </authorList>
    </citation>
    <scope>NUCLEOTIDE SEQUENCE [LARGE SCALE GENOMIC DNA]</scope>
    <source>
        <strain evidence="2 3">KCTC 52223</strain>
    </source>
</reference>
<dbReference type="RefSeq" id="WP_230554068.1">
    <property type="nucleotide sequence ID" value="NZ_JAJISD010000016.1"/>
</dbReference>
<protein>
    <recommendedName>
        <fullName evidence="4">General stress protein 17M-like domain-containing protein</fullName>
    </recommendedName>
</protein>
<dbReference type="PANTHER" id="PTHR36109:SF2">
    <property type="entry name" value="MEMBRANE PROTEIN"/>
    <property type="match status" value="1"/>
</dbReference>
<feature type="region of interest" description="Disordered" evidence="1">
    <location>
        <begin position="168"/>
        <end position="202"/>
    </location>
</feature>